<evidence type="ECO:0008006" key="4">
    <source>
        <dbReference type="Google" id="ProtNLM"/>
    </source>
</evidence>
<reference evidence="3" key="2">
    <citation type="journal article" date="2018" name="Plant J.">
        <title>The Sorghum bicolor reference genome: improved assembly, gene annotations, a transcriptome atlas, and signatures of genome organization.</title>
        <authorList>
            <person name="McCormick R.F."/>
            <person name="Truong S.K."/>
            <person name="Sreedasyam A."/>
            <person name="Jenkins J."/>
            <person name="Shu S."/>
            <person name="Sims D."/>
            <person name="Kennedy M."/>
            <person name="Amirebrahimi M."/>
            <person name="Weers B.D."/>
            <person name="McKinley B."/>
            <person name="Mattison A."/>
            <person name="Morishige D.T."/>
            <person name="Grimwood J."/>
            <person name="Schmutz J."/>
            <person name="Mullet J.E."/>
        </authorList>
    </citation>
    <scope>NUCLEOTIDE SEQUENCE [LARGE SCALE GENOMIC DNA]</scope>
    <source>
        <strain evidence="3">cv. BTx623</strain>
    </source>
</reference>
<dbReference type="Gramene" id="OQU79432">
    <property type="protein sequence ID" value="OQU79432"/>
    <property type="gene ID" value="SORBI_3008G142832"/>
</dbReference>
<reference evidence="2 3" key="1">
    <citation type="journal article" date="2009" name="Nature">
        <title>The Sorghum bicolor genome and the diversification of grasses.</title>
        <authorList>
            <person name="Paterson A.H."/>
            <person name="Bowers J.E."/>
            <person name="Bruggmann R."/>
            <person name="Dubchak I."/>
            <person name="Grimwood J."/>
            <person name="Gundlach H."/>
            <person name="Haberer G."/>
            <person name="Hellsten U."/>
            <person name="Mitros T."/>
            <person name="Poliakov A."/>
            <person name="Schmutz J."/>
            <person name="Spannagl M."/>
            <person name="Tang H."/>
            <person name="Wang X."/>
            <person name="Wicker T."/>
            <person name="Bharti A.K."/>
            <person name="Chapman J."/>
            <person name="Feltus F.A."/>
            <person name="Gowik U."/>
            <person name="Grigoriev I.V."/>
            <person name="Lyons E."/>
            <person name="Maher C.A."/>
            <person name="Martis M."/>
            <person name="Narechania A."/>
            <person name="Otillar R.P."/>
            <person name="Penning B.W."/>
            <person name="Salamov A.A."/>
            <person name="Wang Y."/>
            <person name="Zhang L."/>
            <person name="Carpita N.C."/>
            <person name="Freeling M."/>
            <person name="Gingle A.R."/>
            <person name="Hash C.T."/>
            <person name="Keller B."/>
            <person name="Klein P."/>
            <person name="Kresovich S."/>
            <person name="McCann M.C."/>
            <person name="Ming R."/>
            <person name="Peterson D.G."/>
            <person name="Mehboob-ur-Rahman"/>
            <person name="Ware D."/>
            <person name="Westhoff P."/>
            <person name="Mayer K.F."/>
            <person name="Messing J."/>
            <person name="Rokhsar D.S."/>
        </authorList>
    </citation>
    <scope>NUCLEOTIDE SEQUENCE [LARGE SCALE GENOMIC DNA]</scope>
    <source>
        <strain evidence="3">cv. BTx623</strain>
    </source>
</reference>
<dbReference type="EMBL" id="CM000767">
    <property type="protein sequence ID" value="OQU79432.1"/>
    <property type="molecule type" value="Genomic_DNA"/>
</dbReference>
<keyword evidence="1" id="KW-0732">Signal</keyword>
<gene>
    <name evidence="2" type="ORF">SORBI_3008G142832</name>
</gene>
<dbReference type="InParanoid" id="A0A1Z5R6L7"/>
<evidence type="ECO:0000256" key="1">
    <source>
        <dbReference type="SAM" id="SignalP"/>
    </source>
</evidence>
<feature type="chain" id="PRO_5013278231" description="Secreted protein" evidence="1">
    <location>
        <begin position="22"/>
        <end position="88"/>
    </location>
</feature>
<sequence>MAPVLFSPVAVLVVSLLEVELQEKRQQRLVGWMDGCRFAEIPLTGSMKHPCLPNCFETDIAVAMHAQLRLRPQIANLELFLVIVVDSS</sequence>
<evidence type="ECO:0000313" key="2">
    <source>
        <dbReference type="EMBL" id="OQU79432.1"/>
    </source>
</evidence>
<accession>A0A1Z5R6L7</accession>
<name>A0A1Z5R6L7_SORBI</name>
<organism evidence="2 3">
    <name type="scientific">Sorghum bicolor</name>
    <name type="common">Sorghum</name>
    <name type="synonym">Sorghum vulgare</name>
    <dbReference type="NCBI Taxonomy" id="4558"/>
    <lineage>
        <taxon>Eukaryota</taxon>
        <taxon>Viridiplantae</taxon>
        <taxon>Streptophyta</taxon>
        <taxon>Embryophyta</taxon>
        <taxon>Tracheophyta</taxon>
        <taxon>Spermatophyta</taxon>
        <taxon>Magnoliopsida</taxon>
        <taxon>Liliopsida</taxon>
        <taxon>Poales</taxon>
        <taxon>Poaceae</taxon>
        <taxon>PACMAD clade</taxon>
        <taxon>Panicoideae</taxon>
        <taxon>Andropogonodae</taxon>
        <taxon>Andropogoneae</taxon>
        <taxon>Sorghinae</taxon>
        <taxon>Sorghum</taxon>
    </lineage>
</organism>
<protein>
    <recommendedName>
        <fullName evidence="4">Secreted protein</fullName>
    </recommendedName>
</protein>
<proteinExistence type="predicted"/>
<feature type="signal peptide" evidence="1">
    <location>
        <begin position="1"/>
        <end position="21"/>
    </location>
</feature>
<evidence type="ECO:0000313" key="3">
    <source>
        <dbReference type="Proteomes" id="UP000000768"/>
    </source>
</evidence>
<keyword evidence="3" id="KW-1185">Reference proteome</keyword>
<dbReference type="Proteomes" id="UP000000768">
    <property type="component" value="Chromosome 8"/>
</dbReference>
<dbReference type="AlphaFoldDB" id="A0A1Z5R6L7"/>